<sequence length="174" mass="21183">MIFVLKLVGSFLLWTLYSYLAHALAHRNFKYNFLRYIHLEHHKYDYGDRKWPPLGDFFFWFGSWKGTLDVWLVFTLPLIVLYFFEPEVAIVLLVFHYFYEVFCSKNVLDHNPDIQGKITRFIPIGSFHLKHHKNYKCNYSFYITLWDYLFGTTERQRMEKRQRMRARLNKSSSG</sequence>
<dbReference type="GO" id="GO:0005506">
    <property type="term" value="F:iron ion binding"/>
    <property type="evidence" value="ECO:0007669"/>
    <property type="project" value="InterPro"/>
</dbReference>
<evidence type="ECO:0000313" key="4">
    <source>
        <dbReference type="Proteomes" id="UP000032352"/>
    </source>
</evidence>
<evidence type="ECO:0000256" key="1">
    <source>
        <dbReference type="SAM" id="Phobius"/>
    </source>
</evidence>
<dbReference type="Proteomes" id="UP000032352">
    <property type="component" value="Chromosome pTvir"/>
</dbReference>
<dbReference type="InterPro" id="IPR006694">
    <property type="entry name" value="Fatty_acid_hydroxylase"/>
</dbReference>
<keyword evidence="4" id="KW-1185">Reference proteome</keyword>
<keyword evidence="1" id="KW-0472">Membrane</keyword>
<keyword evidence="1" id="KW-0812">Transmembrane</keyword>
<evidence type="ECO:0000313" key="3">
    <source>
        <dbReference type="EMBL" id="WDE09213.1"/>
    </source>
</evidence>
<accession>A0AAE9Z9W7</accession>
<dbReference type="AlphaFoldDB" id="A0AAE9Z9W7"/>
<dbReference type="EMBL" id="CP059734">
    <property type="protein sequence ID" value="WDE09213.1"/>
    <property type="molecule type" value="Genomic_DNA"/>
</dbReference>
<feature type="domain" description="Fatty acid hydroxylase" evidence="2">
    <location>
        <begin position="10"/>
        <end position="152"/>
    </location>
</feature>
<gene>
    <name evidence="3" type="ORF">SG34_031095</name>
</gene>
<name>A0AAE9Z9W7_9GAMM</name>
<keyword evidence="1" id="KW-1133">Transmembrane helix</keyword>
<dbReference type="RefSeq" id="WP_044841063.1">
    <property type="nucleotide sequence ID" value="NZ_CP059734.1"/>
</dbReference>
<reference evidence="3 4" key="2">
    <citation type="journal article" date="2022" name="Mar. Drugs">
        <title>Bioassay-Guided Fractionation Leads to the Detection of Cholic Acid Generated by the Rare Thalassomonas sp.</title>
        <authorList>
            <person name="Pheiffer F."/>
            <person name="Schneider Y.K."/>
            <person name="Hansen E.H."/>
            <person name="Andersen J.H."/>
            <person name="Isaksson J."/>
            <person name="Busche T."/>
            <person name="R C."/>
            <person name="Kalinowski J."/>
            <person name="Zyl L.V."/>
            <person name="Trindade M."/>
        </authorList>
    </citation>
    <scope>NUCLEOTIDE SEQUENCE [LARGE SCALE GENOMIC DNA]</scope>
    <source>
        <strain evidence="3 4">XOM25</strain>
    </source>
</reference>
<dbReference type="Pfam" id="PF04116">
    <property type="entry name" value="FA_hydroxylase"/>
    <property type="match status" value="1"/>
</dbReference>
<dbReference type="GO" id="GO:0016491">
    <property type="term" value="F:oxidoreductase activity"/>
    <property type="evidence" value="ECO:0007669"/>
    <property type="project" value="InterPro"/>
</dbReference>
<organism evidence="3 4">
    <name type="scientific">Thalassomonas viridans</name>
    <dbReference type="NCBI Taxonomy" id="137584"/>
    <lineage>
        <taxon>Bacteria</taxon>
        <taxon>Pseudomonadati</taxon>
        <taxon>Pseudomonadota</taxon>
        <taxon>Gammaproteobacteria</taxon>
        <taxon>Alteromonadales</taxon>
        <taxon>Colwelliaceae</taxon>
        <taxon>Thalassomonas</taxon>
    </lineage>
</organism>
<evidence type="ECO:0000259" key="2">
    <source>
        <dbReference type="Pfam" id="PF04116"/>
    </source>
</evidence>
<feature type="transmembrane region" description="Helical" evidence="1">
    <location>
        <begin position="70"/>
        <end position="95"/>
    </location>
</feature>
<dbReference type="KEGG" id="tvd:SG34_031095"/>
<proteinExistence type="predicted"/>
<protein>
    <submittedName>
        <fullName evidence="3">Sterol desaturase family protein</fullName>
    </submittedName>
</protein>
<reference evidence="3 4" key="1">
    <citation type="journal article" date="2015" name="Genome Announc.">
        <title>Draft Genome Sequences of Marine Isolates of Thalassomonas viridans and Thalassomonas actiniarum.</title>
        <authorList>
            <person name="Olonade I."/>
            <person name="van Zyl L.J."/>
            <person name="Trindade M."/>
        </authorList>
    </citation>
    <scope>NUCLEOTIDE SEQUENCE [LARGE SCALE GENOMIC DNA]</scope>
    <source>
        <strain evidence="3 4">XOM25</strain>
    </source>
</reference>
<dbReference type="GO" id="GO:0008610">
    <property type="term" value="P:lipid biosynthetic process"/>
    <property type="evidence" value="ECO:0007669"/>
    <property type="project" value="InterPro"/>
</dbReference>